<evidence type="ECO:0000313" key="8">
    <source>
        <dbReference type="Proteomes" id="UP000265618"/>
    </source>
</evidence>
<comment type="subcellular location">
    <subcellularLocation>
        <location evidence="1">Endomembrane system</location>
    </subcellularLocation>
</comment>
<dbReference type="EMBL" id="BDIP01001226">
    <property type="protein sequence ID" value="GIQ83900.1"/>
    <property type="molecule type" value="Genomic_DNA"/>
</dbReference>
<proteinExistence type="predicted"/>
<comment type="caution">
    <text evidence="7">The sequence shown here is derived from an EMBL/GenBank/DDBJ whole genome shotgun (WGS) entry which is preliminary data.</text>
</comment>
<dbReference type="PANTHER" id="PTHR22780">
    <property type="entry name" value="ADAPTIN, ALPHA/GAMMA/EPSILON"/>
    <property type="match status" value="1"/>
</dbReference>
<dbReference type="Proteomes" id="UP000265618">
    <property type="component" value="Unassembled WGS sequence"/>
</dbReference>
<dbReference type="InterPro" id="IPR002553">
    <property type="entry name" value="Clathrin/coatomer_adapt-like_N"/>
</dbReference>
<dbReference type="InterPro" id="IPR016024">
    <property type="entry name" value="ARM-type_fold"/>
</dbReference>
<keyword evidence="3" id="KW-0653">Protein transport</keyword>
<dbReference type="AlphaFoldDB" id="A0A9K3CWT5"/>
<dbReference type="SUPFAM" id="SSF48371">
    <property type="entry name" value="ARM repeat"/>
    <property type="match status" value="1"/>
</dbReference>
<feature type="region of interest" description="Disordered" evidence="5">
    <location>
        <begin position="282"/>
        <end position="305"/>
    </location>
</feature>
<accession>A0A9K3CWT5</accession>
<dbReference type="GO" id="GO:0006886">
    <property type="term" value="P:intracellular protein transport"/>
    <property type="evidence" value="ECO:0007669"/>
    <property type="project" value="InterPro"/>
</dbReference>
<dbReference type="Pfam" id="PF01602">
    <property type="entry name" value="Adaptin_N"/>
    <property type="match status" value="1"/>
</dbReference>
<feature type="region of interest" description="Disordered" evidence="5">
    <location>
        <begin position="338"/>
        <end position="364"/>
    </location>
</feature>
<evidence type="ECO:0000313" key="7">
    <source>
        <dbReference type="EMBL" id="GIQ83900.1"/>
    </source>
</evidence>
<keyword evidence="8" id="KW-1185">Reference proteome</keyword>
<keyword evidence="2" id="KW-0813">Transport</keyword>
<feature type="domain" description="Clathrin/coatomer adaptor adaptin-like N-terminal" evidence="6">
    <location>
        <begin position="12"/>
        <end position="264"/>
    </location>
</feature>
<evidence type="ECO:0000256" key="1">
    <source>
        <dbReference type="ARBA" id="ARBA00004308"/>
    </source>
</evidence>
<dbReference type="GO" id="GO:0016192">
    <property type="term" value="P:vesicle-mediated transport"/>
    <property type="evidence" value="ECO:0007669"/>
    <property type="project" value="InterPro"/>
</dbReference>
<keyword evidence="4" id="KW-0472">Membrane</keyword>
<dbReference type="Gene3D" id="1.25.10.10">
    <property type="entry name" value="Leucine-rich Repeat Variant"/>
    <property type="match status" value="1"/>
</dbReference>
<evidence type="ECO:0000259" key="6">
    <source>
        <dbReference type="Pfam" id="PF01602"/>
    </source>
</evidence>
<dbReference type="InterPro" id="IPR011989">
    <property type="entry name" value="ARM-like"/>
</dbReference>
<reference evidence="7 8" key="1">
    <citation type="journal article" date="2018" name="PLoS ONE">
        <title>The draft genome of Kipferlia bialata reveals reductive genome evolution in fornicate parasites.</title>
        <authorList>
            <person name="Tanifuji G."/>
            <person name="Takabayashi S."/>
            <person name="Kume K."/>
            <person name="Takagi M."/>
            <person name="Nakayama T."/>
            <person name="Kamikawa R."/>
            <person name="Inagaki Y."/>
            <person name="Hashimoto T."/>
        </authorList>
    </citation>
    <scope>NUCLEOTIDE SEQUENCE [LARGE SCALE GENOMIC DNA]</scope>
    <source>
        <strain evidence="7">NY0173</strain>
    </source>
</reference>
<gene>
    <name evidence="7" type="ORF">KIPB_005302</name>
</gene>
<dbReference type="InterPro" id="IPR013041">
    <property type="entry name" value="Clathrin_app_Ig-like_sf"/>
</dbReference>
<dbReference type="GO" id="GO:0012505">
    <property type="term" value="C:endomembrane system"/>
    <property type="evidence" value="ECO:0007669"/>
    <property type="project" value="UniProtKB-SubCell"/>
</dbReference>
<dbReference type="SUPFAM" id="SSF49348">
    <property type="entry name" value="Clathrin adaptor appendage domain"/>
    <property type="match status" value="1"/>
</dbReference>
<evidence type="ECO:0000256" key="4">
    <source>
        <dbReference type="ARBA" id="ARBA00023136"/>
    </source>
</evidence>
<organism evidence="7 8">
    <name type="scientific">Kipferlia bialata</name>
    <dbReference type="NCBI Taxonomy" id="797122"/>
    <lineage>
        <taxon>Eukaryota</taxon>
        <taxon>Metamonada</taxon>
        <taxon>Carpediemonas-like organisms</taxon>
        <taxon>Kipferlia</taxon>
    </lineage>
</organism>
<feature type="compositionally biased region" description="Acidic residues" evidence="5">
    <location>
        <begin position="294"/>
        <end position="303"/>
    </location>
</feature>
<name>A0A9K3CWT5_9EUKA</name>
<dbReference type="OrthoDB" id="28053at2759"/>
<protein>
    <recommendedName>
        <fullName evidence="6">Clathrin/coatomer adaptor adaptin-like N-terminal domain-containing protein</fullName>
    </recommendedName>
</protein>
<evidence type="ECO:0000256" key="5">
    <source>
        <dbReference type="SAM" id="MobiDB-lite"/>
    </source>
</evidence>
<dbReference type="GO" id="GO:0030117">
    <property type="term" value="C:membrane coat"/>
    <property type="evidence" value="ECO:0007669"/>
    <property type="project" value="InterPro"/>
</dbReference>
<sequence length="474" mass="50194">MSFHKTIPSCPLSSHVSNKDATVRYAALSHLAKLVRASGNVASLQRHRRTVLLCLSETSLSVRRRALALLVLLADVSSAKALVADLLQTLDETVDELRPELITSVAFIAEHYAPSPKWHFDILLRMLQTDAAALQSVGHDIIANTASLLQRQPVLRQHACKQLFLSLQGGQCSKELITTAVFVLGEYPESCLAGEPHVTSEELVSVISTHLDTPGCRDLVVTALGKIAAKIPETKQSIGAMYGPLRNSLAVETQKRVVEYSAVLCAPGALAMALLEPIDAPPLRETEAGRAGNEEEEEEEVEAGQDMGGDLVDLGMDGDSGAAQAPPAEQDLMDVLMGLSPAPTPSPARSGGNSGMGDLMSELSSPAVPSETVVYKGHGVTIGKTANMKGDAIVATFRVTTVLPKVSVSLAFSKPPNATLQLQPVSGKTTGMNEGPITQQIRLAGTKALRIKLDLVLSGGATHTEIVTVRDMMA</sequence>
<evidence type="ECO:0000256" key="3">
    <source>
        <dbReference type="ARBA" id="ARBA00022927"/>
    </source>
</evidence>
<evidence type="ECO:0000256" key="2">
    <source>
        <dbReference type="ARBA" id="ARBA00022448"/>
    </source>
</evidence>
<dbReference type="InterPro" id="IPR050840">
    <property type="entry name" value="Adaptor_Complx_Large_Subunit"/>
</dbReference>